<gene>
    <name evidence="5" type="ORF">NY836_31440</name>
</gene>
<comment type="caution">
    <text evidence="5">The sequence shown here is derived from an EMBL/GenBank/DDBJ whole genome shotgun (WGS) entry which is preliminary data.</text>
</comment>
<dbReference type="GO" id="GO:0016787">
    <property type="term" value="F:hydrolase activity"/>
    <property type="evidence" value="ECO:0007669"/>
    <property type="project" value="UniProtKB-KW"/>
</dbReference>
<feature type="non-terminal residue" evidence="5">
    <location>
        <position position="1"/>
    </location>
</feature>
<feature type="domain" description="HD Cas3-type" evidence="4">
    <location>
        <begin position="12"/>
        <end position="119"/>
    </location>
</feature>
<reference evidence="5" key="1">
    <citation type="submission" date="2022-08" db="EMBL/GenBank/DDBJ databases">
        <title>Genome sequencing of human pathogens.</title>
        <authorList>
            <person name="Cao X."/>
        </authorList>
    </citation>
    <scope>NUCLEOTIDE SEQUENCE</scope>
    <source>
        <strain evidence="5">EC16126</strain>
    </source>
</reference>
<keyword evidence="2" id="KW-0378">Hydrolase</keyword>
<dbReference type="GO" id="GO:0004519">
    <property type="term" value="F:endonuclease activity"/>
    <property type="evidence" value="ECO:0007669"/>
    <property type="project" value="UniProtKB-KW"/>
</dbReference>
<dbReference type="InterPro" id="IPR006483">
    <property type="entry name" value="CRISPR-assoc_Cas3_HD"/>
</dbReference>
<keyword evidence="5" id="KW-0255">Endonuclease</keyword>
<dbReference type="Proteomes" id="UP001211064">
    <property type="component" value="Unassembled WGS sequence"/>
</dbReference>
<keyword evidence="3" id="KW-0051">Antiviral defense</keyword>
<accession>A0AAW5ZFJ6</accession>
<evidence type="ECO:0000256" key="1">
    <source>
        <dbReference type="ARBA" id="ARBA00022723"/>
    </source>
</evidence>
<dbReference type="RefSeq" id="WP_271098220.1">
    <property type="nucleotide sequence ID" value="NZ_JANWOR010000902.1"/>
</dbReference>
<evidence type="ECO:0000313" key="6">
    <source>
        <dbReference type="Proteomes" id="UP001211064"/>
    </source>
</evidence>
<dbReference type="Pfam" id="PF18019">
    <property type="entry name" value="Cas3_HD"/>
    <property type="match status" value="1"/>
</dbReference>
<dbReference type="GO" id="GO:0046872">
    <property type="term" value="F:metal ion binding"/>
    <property type="evidence" value="ECO:0007669"/>
    <property type="project" value="UniProtKB-KW"/>
</dbReference>
<sequence>GYLMVKSNCFGLTDYFRQLGFADTEQAAQFFAWLLCWHDTGKFARSFQQLYLHPQLKVPEGARKNYEKISHSTLGYWLWHHYLSEYEELLPSSSLSPRKLKRVMEMWMPMTTGHHGRPP</sequence>
<dbReference type="InterPro" id="IPR038257">
    <property type="entry name" value="CRISPR-assoc_Cas3_HD_sf"/>
</dbReference>
<keyword evidence="1" id="KW-0479">Metal-binding</keyword>
<organism evidence="5 6">
    <name type="scientific">Escherichia coli</name>
    <dbReference type="NCBI Taxonomy" id="562"/>
    <lineage>
        <taxon>Bacteria</taxon>
        <taxon>Pseudomonadati</taxon>
        <taxon>Pseudomonadota</taxon>
        <taxon>Gammaproteobacteria</taxon>
        <taxon>Enterobacterales</taxon>
        <taxon>Enterobacteriaceae</taxon>
        <taxon>Escherichia</taxon>
    </lineage>
</organism>
<evidence type="ECO:0000256" key="3">
    <source>
        <dbReference type="ARBA" id="ARBA00023118"/>
    </source>
</evidence>
<evidence type="ECO:0000256" key="2">
    <source>
        <dbReference type="ARBA" id="ARBA00022801"/>
    </source>
</evidence>
<proteinExistence type="predicted"/>
<dbReference type="GO" id="GO:0051607">
    <property type="term" value="P:defense response to virus"/>
    <property type="evidence" value="ECO:0007669"/>
    <property type="project" value="UniProtKB-KW"/>
</dbReference>
<feature type="non-terminal residue" evidence="5">
    <location>
        <position position="119"/>
    </location>
</feature>
<dbReference type="AlphaFoldDB" id="A0AAW5ZFJ6"/>
<dbReference type="EMBL" id="JANWOR010000902">
    <property type="protein sequence ID" value="MDA4181776.1"/>
    <property type="molecule type" value="Genomic_DNA"/>
</dbReference>
<dbReference type="PROSITE" id="PS51643">
    <property type="entry name" value="HD_CAS3"/>
    <property type="match status" value="1"/>
</dbReference>
<keyword evidence="5" id="KW-0540">Nuclease</keyword>
<evidence type="ECO:0000313" key="5">
    <source>
        <dbReference type="EMBL" id="MDA4181776.1"/>
    </source>
</evidence>
<name>A0AAW5ZFJ6_ECOLX</name>
<evidence type="ECO:0000259" key="4">
    <source>
        <dbReference type="PROSITE" id="PS51643"/>
    </source>
</evidence>
<dbReference type="CDD" id="cd09641">
    <property type="entry name" value="Cas3''_I"/>
    <property type="match status" value="1"/>
</dbReference>
<dbReference type="NCBIfam" id="TIGR01596">
    <property type="entry name" value="cas3_HD"/>
    <property type="match status" value="1"/>
</dbReference>
<protein>
    <submittedName>
        <fullName evidence="5">CRISPR-associated endonuclease Cas3</fullName>
    </submittedName>
</protein>
<dbReference type="Gene3D" id="1.10.3210.30">
    <property type="match status" value="1"/>
</dbReference>